<dbReference type="GO" id="GO:0016853">
    <property type="term" value="F:isomerase activity"/>
    <property type="evidence" value="ECO:0007669"/>
    <property type="project" value="UniProtKB-KW"/>
</dbReference>
<sequence>MLLSFTTLGCPAWPLDKIIRHASEYGFDAIDFRGLQGEMNIWKLPEFSGDAKQSHARIANAGLKVSCFSSSVHAVSAEKYEQNLNEVKEYARLCEIFETPYIRVFGGKIDDLDRAEATRLMIKHLKEMASIAAASGAKVLVETHDDWTDCRYLQPVMEQVNHEGAGVLWDLHHPYRTIGEQPEDTWSALGQWIQYVHVKDSLKVDGTGRRHPHKYVLNGQGDIPLKEMFKLLQKNGYQGYYVYEWEKAWYPDELEEPEIAFPQYVQYMRKAQEEIR</sequence>
<evidence type="ECO:0000313" key="2">
    <source>
        <dbReference type="EMBL" id="TDF94441.1"/>
    </source>
</evidence>
<reference evidence="2 3" key="1">
    <citation type="submission" date="2019-03" db="EMBL/GenBank/DDBJ databases">
        <title>This is whole genome sequence of Paenibacillus sp MS74 strain.</title>
        <authorList>
            <person name="Trinh H.N."/>
        </authorList>
    </citation>
    <scope>NUCLEOTIDE SEQUENCE [LARGE SCALE GENOMIC DNA]</scope>
    <source>
        <strain evidence="2 3">MS74</strain>
    </source>
</reference>
<dbReference type="EMBL" id="SMRT01000013">
    <property type="protein sequence ID" value="TDF94441.1"/>
    <property type="molecule type" value="Genomic_DNA"/>
</dbReference>
<dbReference type="Gene3D" id="3.20.20.150">
    <property type="entry name" value="Divalent-metal-dependent TIM barrel enzymes"/>
    <property type="match status" value="1"/>
</dbReference>
<dbReference type="InterPro" id="IPR013022">
    <property type="entry name" value="Xyl_isomerase-like_TIM-brl"/>
</dbReference>
<feature type="domain" description="Xylose isomerase-like TIM barrel" evidence="1">
    <location>
        <begin position="20"/>
        <end position="255"/>
    </location>
</feature>
<keyword evidence="2" id="KW-0413">Isomerase</keyword>
<dbReference type="Proteomes" id="UP000295636">
    <property type="component" value="Unassembled WGS sequence"/>
</dbReference>
<comment type="caution">
    <text evidence="2">The sequence shown here is derived from an EMBL/GenBank/DDBJ whole genome shotgun (WGS) entry which is preliminary data.</text>
</comment>
<accession>A0A4R5KGD0</accession>
<organism evidence="2 3">
    <name type="scientific">Paenibacillus piri</name>
    <dbReference type="NCBI Taxonomy" id="2547395"/>
    <lineage>
        <taxon>Bacteria</taxon>
        <taxon>Bacillati</taxon>
        <taxon>Bacillota</taxon>
        <taxon>Bacilli</taxon>
        <taxon>Bacillales</taxon>
        <taxon>Paenibacillaceae</taxon>
        <taxon>Paenibacillus</taxon>
    </lineage>
</organism>
<dbReference type="SUPFAM" id="SSF51658">
    <property type="entry name" value="Xylose isomerase-like"/>
    <property type="match status" value="1"/>
</dbReference>
<proteinExistence type="predicted"/>
<dbReference type="InterPro" id="IPR036237">
    <property type="entry name" value="Xyl_isomerase-like_sf"/>
</dbReference>
<keyword evidence="3" id="KW-1185">Reference proteome</keyword>
<dbReference type="InterPro" id="IPR050312">
    <property type="entry name" value="IolE/XylAMocC-like"/>
</dbReference>
<dbReference type="PANTHER" id="PTHR12110:SF41">
    <property type="entry name" value="INOSOSE DEHYDRATASE"/>
    <property type="match status" value="1"/>
</dbReference>
<protein>
    <submittedName>
        <fullName evidence="2">Sugar phosphate isomerase/epimerase</fullName>
    </submittedName>
</protein>
<dbReference type="AlphaFoldDB" id="A0A4R5KGD0"/>
<gene>
    <name evidence="2" type="ORF">E1757_23825</name>
</gene>
<dbReference type="Pfam" id="PF01261">
    <property type="entry name" value="AP_endonuc_2"/>
    <property type="match status" value="1"/>
</dbReference>
<name>A0A4R5KGD0_9BACL</name>
<evidence type="ECO:0000313" key="3">
    <source>
        <dbReference type="Proteomes" id="UP000295636"/>
    </source>
</evidence>
<evidence type="ECO:0000259" key="1">
    <source>
        <dbReference type="Pfam" id="PF01261"/>
    </source>
</evidence>
<dbReference type="OrthoDB" id="3185623at2"/>
<dbReference type="PANTHER" id="PTHR12110">
    <property type="entry name" value="HYDROXYPYRUVATE ISOMERASE"/>
    <property type="match status" value="1"/>
</dbReference>